<organism evidence="3 4">
    <name type="scientific">Pigmentiphaga kullae</name>
    <dbReference type="NCBI Taxonomy" id="151784"/>
    <lineage>
        <taxon>Bacteria</taxon>
        <taxon>Pseudomonadati</taxon>
        <taxon>Pseudomonadota</taxon>
        <taxon>Betaproteobacteria</taxon>
        <taxon>Burkholderiales</taxon>
        <taxon>Alcaligenaceae</taxon>
        <taxon>Pigmentiphaga</taxon>
    </lineage>
</organism>
<keyword evidence="3" id="KW-0675">Receptor</keyword>
<evidence type="ECO:0000313" key="3">
    <source>
        <dbReference type="EMBL" id="RZS84886.1"/>
    </source>
</evidence>
<accession>A0A4Q7NJ26</accession>
<dbReference type="CDD" id="cd13578">
    <property type="entry name" value="PBP2_Bug27"/>
    <property type="match status" value="1"/>
</dbReference>
<dbReference type="Gene3D" id="3.40.190.10">
    <property type="entry name" value="Periplasmic binding protein-like II"/>
    <property type="match status" value="1"/>
</dbReference>
<gene>
    <name evidence="3" type="ORF">EV675_0907</name>
</gene>
<protein>
    <submittedName>
        <fullName evidence="3">Tripartite-type tricarboxylate transporter receptor subunit TctC</fullName>
    </submittedName>
</protein>
<dbReference type="PIRSF" id="PIRSF017082">
    <property type="entry name" value="YflP"/>
    <property type="match status" value="1"/>
</dbReference>
<dbReference type="SUPFAM" id="SSF53850">
    <property type="entry name" value="Periplasmic binding protein-like II"/>
    <property type="match status" value="1"/>
</dbReference>
<feature type="chain" id="PRO_5020722622" evidence="2">
    <location>
        <begin position="26"/>
        <end position="324"/>
    </location>
</feature>
<keyword evidence="4" id="KW-1185">Reference proteome</keyword>
<dbReference type="Gene3D" id="3.40.190.150">
    <property type="entry name" value="Bordetella uptake gene, domain 1"/>
    <property type="match status" value="1"/>
</dbReference>
<dbReference type="InterPro" id="IPR042100">
    <property type="entry name" value="Bug_dom1"/>
</dbReference>
<dbReference type="Pfam" id="PF03401">
    <property type="entry name" value="TctC"/>
    <property type="match status" value="1"/>
</dbReference>
<comment type="similarity">
    <text evidence="1">Belongs to the UPF0065 (bug) family.</text>
</comment>
<dbReference type="Proteomes" id="UP000292445">
    <property type="component" value="Unassembled WGS sequence"/>
</dbReference>
<evidence type="ECO:0000256" key="1">
    <source>
        <dbReference type="ARBA" id="ARBA00006987"/>
    </source>
</evidence>
<dbReference type="InterPro" id="IPR005064">
    <property type="entry name" value="BUG"/>
</dbReference>
<proteinExistence type="inferred from homology"/>
<sequence length="324" mass="34013">MKFPARALFAALSVAAAAASPVAMADSYPAKPVRVIVPVTAGGGVDTAARLIATHLRAELGQTFVVENKPGAGGNIGLDLLAKAPADGYTLAIIPNTMTINHTLMNKLPFDTLKSFAPVVQIGTTPAVLGARADLAPKSLKDLVAYAKGNPGKLSYAGCDTGSALHLAGEMFKQQANVDVTHVPYKGCSDSVPNVLGGQVDLIFITLTNIAGYLKDGRMRVYAVAADQRTPYAPDLPTGAEQGFPGFDIDIWYGMLAPAGTPREIVARLNSAVNAILKKPEVQSTLATSYLTPVGGTPEQFGQKIRSDIDRYGAVIRKANIRIE</sequence>
<name>A0A4Q7NJ26_9BURK</name>
<dbReference type="PANTHER" id="PTHR42928:SF5">
    <property type="entry name" value="BLR1237 PROTEIN"/>
    <property type="match status" value="1"/>
</dbReference>
<dbReference type="AlphaFoldDB" id="A0A4Q7NJ26"/>
<comment type="caution">
    <text evidence="3">The sequence shown here is derived from an EMBL/GenBank/DDBJ whole genome shotgun (WGS) entry which is preliminary data.</text>
</comment>
<dbReference type="EMBL" id="SGXC01000001">
    <property type="protein sequence ID" value="RZS84886.1"/>
    <property type="molecule type" value="Genomic_DNA"/>
</dbReference>
<evidence type="ECO:0000313" key="4">
    <source>
        <dbReference type="Proteomes" id="UP000292445"/>
    </source>
</evidence>
<evidence type="ECO:0000256" key="2">
    <source>
        <dbReference type="SAM" id="SignalP"/>
    </source>
</evidence>
<dbReference type="PANTHER" id="PTHR42928">
    <property type="entry name" value="TRICARBOXYLATE-BINDING PROTEIN"/>
    <property type="match status" value="1"/>
</dbReference>
<reference evidence="3 4" key="1">
    <citation type="submission" date="2019-02" db="EMBL/GenBank/DDBJ databases">
        <title>Genomic Encyclopedia of Type Strains, Phase IV (KMG-IV): sequencing the most valuable type-strain genomes for metagenomic binning, comparative biology and taxonomic classification.</title>
        <authorList>
            <person name="Goeker M."/>
        </authorList>
    </citation>
    <scope>NUCLEOTIDE SEQUENCE [LARGE SCALE GENOMIC DNA]</scope>
    <source>
        <strain evidence="3 4">K24</strain>
    </source>
</reference>
<keyword evidence="2" id="KW-0732">Signal</keyword>
<dbReference type="RefSeq" id="WP_165404428.1">
    <property type="nucleotide sequence ID" value="NZ_SGXC01000001.1"/>
</dbReference>
<feature type="signal peptide" evidence="2">
    <location>
        <begin position="1"/>
        <end position="25"/>
    </location>
</feature>